<dbReference type="PROSITE" id="PS50956">
    <property type="entry name" value="HTH_ASNC_2"/>
    <property type="match status" value="1"/>
</dbReference>
<dbReference type="Gene3D" id="1.10.10.10">
    <property type="entry name" value="Winged helix-like DNA-binding domain superfamily/Winged helix DNA-binding domain"/>
    <property type="match status" value="1"/>
</dbReference>
<dbReference type="SUPFAM" id="SSF46785">
    <property type="entry name" value="Winged helix' DNA-binding domain"/>
    <property type="match status" value="1"/>
</dbReference>
<evidence type="ECO:0000256" key="1">
    <source>
        <dbReference type="ARBA" id="ARBA00023015"/>
    </source>
</evidence>
<dbReference type="InterPro" id="IPR036390">
    <property type="entry name" value="WH_DNA-bd_sf"/>
</dbReference>
<dbReference type="Pfam" id="PF01037">
    <property type="entry name" value="AsnC_trans_reg"/>
    <property type="match status" value="1"/>
</dbReference>
<accession>A0A023C1G9</accession>
<feature type="domain" description="HTH asnC-type" evidence="4">
    <location>
        <begin position="6"/>
        <end position="66"/>
    </location>
</feature>
<protein>
    <recommendedName>
        <fullName evidence="4">HTH asnC-type domain-containing protein</fullName>
    </recommendedName>
</protein>
<dbReference type="InterPro" id="IPR000485">
    <property type="entry name" value="AsnC-type_HTH_dom"/>
</dbReference>
<dbReference type="SUPFAM" id="SSF54909">
    <property type="entry name" value="Dimeric alpha+beta barrel"/>
    <property type="match status" value="1"/>
</dbReference>
<dbReference type="GO" id="GO:0006355">
    <property type="term" value="P:regulation of DNA-templated transcription"/>
    <property type="evidence" value="ECO:0007669"/>
    <property type="project" value="UniProtKB-ARBA"/>
</dbReference>
<dbReference type="InterPro" id="IPR019888">
    <property type="entry name" value="Tscrpt_reg_AsnC-like"/>
</dbReference>
<dbReference type="STRING" id="1317122.ATO12_03095"/>
<reference evidence="5 6" key="1">
    <citation type="submission" date="2014-04" db="EMBL/GenBank/DDBJ databases">
        <title>Aquimarina sp. 22II-S11-z7 Genome Sequencing.</title>
        <authorList>
            <person name="Lai Q."/>
        </authorList>
    </citation>
    <scope>NUCLEOTIDE SEQUENCE [LARGE SCALE GENOMIC DNA]</scope>
    <source>
        <strain evidence="5 6">22II-S11-z7</strain>
    </source>
</reference>
<dbReference type="Pfam" id="PF13404">
    <property type="entry name" value="HTH_AsnC-type"/>
    <property type="match status" value="1"/>
</dbReference>
<sequence length="152" mass="17098">MIMVKDDLDWKILELLQENARLPFAHIGRVVGLSPSAVAERVQRLEDTEVITGYTTQVNPAKLGWSLSAFIMMSVNRINFQSFTDALDADAYPEMVECTRVTGKDCLIMKFHVKDSKHLEEVINRLAQHGDPTTLLILNELMKNGAIGRCSH</sequence>
<dbReference type="InterPro" id="IPR036388">
    <property type="entry name" value="WH-like_DNA-bd_sf"/>
</dbReference>
<dbReference type="PANTHER" id="PTHR30154:SF53">
    <property type="entry name" value="HTH-TYPE TRANSCRIPTIONAL REGULATOR LRPC"/>
    <property type="match status" value="1"/>
</dbReference>
<dbReference type="GO" id="GO:0043200">
    <property type="term" value="P:response to amino acid"/>
    <property type="evidence" value="ECO:0007669"/>
    <property type="project" value="TreeGrafter"/>
</dbReference>
<evidence type="ECO:0000256" key="2">
    <source>
        <dbReference type="ARBA" id="ARBA00023125"/>
    </source>
</evidence>
<dbReference type="InterPro" id="IPR011991">
    <property type="entry name" value="ArsR-like_HTH"/>
</dbReference>
<evidence type="ECO:0000313" key="5">
    <source>
        <dbReference type="EMBL" id="EZH75788.1"/>
    </source>
</evidence>
<dbReference type="InterPro" id="IPR011008">
    <property type="entry name" value="Dimeric_a/b-barrel"/>
</dbReference>
<dbReference type="PRINTS" id="PR00033">
    <property type="entry name" value="HTHASNC"/>
</dbReference>
<evidence type="ECO:0000256" key="3">
    <source>
        <dbReference type="ARBA" id="ARBA00023163"/>
    </source>
</evidence>
<dbReference type="EMBL" id="AQRA01000001">
    <property type="protein sequence ID" value="EZH75788.1"/>
    <property type="molecule type" value="Genomic_DNA"/>
</dbReference>
<dbReference type="AlphaFoldDB" id="A0A023C1G9"/>
<gene>
    <name evidence="5" type="ORF">ATO12_03095</name>
</gene>
<evidence type="ECO:0000313" key="6">
    <source>
        <dbReference type="Proteomes" id="UP000023541"/>
    </source>
</evidence>
<keyword evidence="3" id="KW-0804">Transcription</keyword>
<organism evidence="5 6">
    <name type="scientific">Aquimarina atlantica</name>
    <dbReference type="NCBI Taxonomy" id="1317122"/>
    <lineage>
        <taxon>Bacteria</taxon>
        <taxon>Pseudomonadati</taxon>
        <taxon>Bacteroidota</taxon>
        <taxon>Flavobacteriia</taxon>
        <taxon>Flavobacteriales</taxon>
        <taxon>Flavobacteriaceae</taxon>
        <taxon>Aquimarina</taxon>
    </lineage>
</organism>
<dbReference type="CDD" id="cd00090">
    <property type="entry name" value="HTH_ARSR"/>
    <property type="match status" value="1"/>
</dbReference>
<dbReference type="InterPro" id="IPR019887">
    <property type="entry name" value="Tscrpt_reg_AsnC/Lrp_C"/>
</dbReference>
<keyword evidence="2" id="KW-0238">DNA-binding</keyword>
<comment type="caution">
    <text evidence="5">The sequence shown here is derived from an EMBL/GenBank/DDBJ whole genome shotgun (WGS) entry which is preliminary data.</text>
</comment>
<dbReference type="eggNOG" id="COG1522">
    <property type="taxonomic scope" value="Bacteria"/>
</dbReference>
<dbReference type="OrthoDB" id="9800326at2"/>
<keyword evidence="1" id="KW-0805">Transcription regulation</keyword>
<dbReference type="Gene3D" id="3.30.70.920">
    <property type="match status" value="1"/>
</dbReference>
<proteinExistence type="predicted"/>
<dbReference type="GO" id="GO:0005829">
    <property type="term" value="C:cytosol"/>
    <property type="evidence" value="ECO:0007669"/>
    <property type="project" value="TreeGrafter"/>
</dbReference>
<dbReference type="SMART" id="SM00344">
    <property type="entry name" value="HTH_ASNC"/>
    <property type="match status" value="1"/>
</dbReference>
<keyword evidence="6" id="KW-1185">Reference proteome</keyword>
<dbReference type="Proteomes" id="UP000023541">
    <property type="component" value="Unassembled WGS sequence"/>
</dbReference>
<evidence type="ECO:0000259" key="4">
    <source>
        <dbReference type="PROSITE" id="PS50956"/>
    </source>
</evidence>
<dbReference type="PANTHER" id="PTHR30154">
    <property type="entry name" value="LEUCINE-RESPONSIVE REGULATORY PROTEIN"/>
    <property type="match status" value="1"/>
</dbReference>
<name>A0A023C1G9_9FLAO</name>
<dbReference type="GO" id="GO:0043565">
    <property type="term" value="F:sequence-specific DNA binding"/>
    <property type="evidence" value="ECO:0007669"/>
    <property type="project" value="InterPro"/>
</dbReference>